<comment type="caution">
    <text evidence="2">The sequence shown here is derived from an EMBL/GenBank/DDBJ whole genome shotgun (WGS) entry which is preliminary data.</text>
</comment>
<reference evidence="2 3" key="1">
    <citation type="submission" date="2020-02" db="EMBL/GenBank/DDBJ databases">
        <title>Draft genome sequence of Haematococcus lacustris strain NIES-144.</title>
        <authorList>
            <person name="Morimoto D."/>
            <person name="Nakagawa S."/>
            <person name="Yoshida T."/>
            <person name="Sawayama S."/>
        </authorList>
    </citation>
    <scope>NUCLEOTIDE SEQUENCE [LARGE SCALE GENOMIC DNA]</scope>
    <source>
        <strain evidence="2 3">NIES-144</strain>
    </source>
</reference>
<gene>
    <name evidence="2" type="ORF">HaLaN_06005</name>
</gene>
<organism evidence="2 3">
    <name type="scientific">Haematococcus lacustris</name>
    <name type="common">Green alga</name>
    <name type="synonym">Haematococcus pluvialis</name>
    <dbReference type="NCBI Taxonomy" id="44745"/>
    <lineage>
        <taxon>Eukaryota</taxon>
        <taxon>Viridiplantae</taxon>
        <taxon>Chlorophyta</taxon>
        <taxon>core chlorophytes</taxon>
        <taxon>Chlorophyceae</taxon>
        <taxon>CS clade</taxon>
        <taxon>Chlamydomonadales</taxon>
        <taxon>Haematococcaceae</taxon>
        <taxon>Haematococcus</taxon>
    </lineage>
</organism>
<feature type="region of interest" description="Disordered" evidence="1">
    <location>
        <begin position="133"/>
        <end position="159"/>
    </location>
</feature>
<evidence type="ECO:0000313" key="2">
    <source>
        <dbReference type="EMBL" id="GFH10654.1"/>
    </source>
</evidence>
<accession>A0A699YV23</accession>
<dbReference type="AlphaFoldDB" id="A0A699YV23"/>
<protein>
    <submittedName>
        <fullName evidence="2">Uncharacterized protein</fullName>
    </submittedName>
</protein>
<sequence length="220" mass="22511">MMVNPLALQDAQSSVLGAVYLVLDRLKCVRLSEEYSPGSAAQPQVRLRFSVEASKSAEVQQALADATAGQVHYAYFFSWRAAVMCCALHVTKHLATRMARRGGKRLQQVTKSSHPVTKSQPLCKGTITVHQVHLPGGPADPGSNPGSGSGSDEAKTGSGSGAAVLAGVQQAALRDTGSMLAGVLGQTNPTASSLPSLQSNSAAAQVVGALTGLPVAPPAA</sequence>
<evidence type="ECO:0000313" key="3">
    <source>
        <dbReference type="Proteomes" id="UP000485058"/>
    </source>
</evidence>
<dbReference type="Proteomes" id="UP000485058">
    <property type="component" value="Unassembled WGS sequence"/>
</dbReference>
<feature type="compositionally biased region" description="Low complexity" evidence="1">
    <location>
        <begin position="135"/>
        <end position="146"/>
    </location>
</feature>
<proteinExistence type="predicted"/>
<keyword evidence="3" id="KW-1185">Reference proteome</keyword>
<dbReference type="EMBL" id="BLLF01000334">
    <property type="protein sequence ID" value="GFH10654.1"/>
    <property type="molecule type" value="Genomic_DNA"/>
</dbReference>
<name>A0A699YV23_HAELA</name>
<evidence type="ECO:0000256" key="1">
    <source>
        <dbReference type="SAM" id="MobiDB-lite"/>
    </source>
</evidence>